<sequence>MRRSSLLSLVHKVSILIVIKPKVLLNKLTHVQLQLGFSGAIAGAKDNWILYRHGLALHSVWDKEQALTVSIGHPMLPQHTFISALHGSCSRRDHRILLHTSPTSGRSIPTPRGCVLEIQTLFWTLSRKREGVHPRPHRLLILLTFFGTLVFLPSIHW</sequence>
<evidence type="ECO:0000313" key="1">
    <source>
        <dbReference type="EMBL" id="KAJ6825282.1"/>
    </source>
</evidence>
<keyword evidence="2" id="KW-1185">Reference proteome</keyword>
<organism evidence="1 2">
    <name type="scientific">Iris pallida</name>
    <name type="common">Sweet iris</name>
    <dbReference type="NCBI Taxonomy" id="29817"/>
    <lineage>
        <taxon>Eukaryota</taxon>
        <taxon>Viridiplantae</taxon>
        <taxon>Streptophyta</taxon>
        <taxon>Embryophyta</taxon>
        <taxon>Tracheophyta</taxon>
        <taxon>Spermatophyta</taxon>
        <taxon>Magnoliopsida</taxon>
        <taxon>Liliopsida</taxon>
        <taxon>Asparagales</taxon>
        <taxon>Iridaceae</taxon>
        <taxon>Iridoideae</taxon>
        <taxon>Irideae</taxon>
        <taxon>Iris</taxon>
    </lineage>
</organism>
<dbReference type="EMBL" id="JANAVB010021792">
    <property type="protein sequence ID" value="KAJ6825282.1"/>
    <property type="molecule type" value="Genomic_DNA"/>
</dbReference>
<gene>
    <name evidence="1" type="ORF">M6B38_380615</name>
</gene>
<accession>A0AAX6G9F7</accession>
<proteinExistence type="predicted"/>
<comment type="caution">
    <text evidence="1">The sequence shown here is derived from an EMBL/GenBank/DDBJ whole genome shotgun (WGS) entry which is preliminary data.</text>
</comment>
<reference evidence="1" key="2">
    <citation type="submission" date="2023-04" db="EMBL/GenBank/DDBJ databases">
        <authorList>
            <person name="Bruccoleri R.E."/>
            <person name="Oakeley E.J."/>
            <person name="Faust A.-M."/>
            <person name="Dessus-Babus S."/>
            <person name="Altorfer M."/>
            <person name="Burckhardt D."/>
            <person name="Oertli M."/>
            <person name="Naumann U."/>
            <person name="Petersen F."/>
            <person name="Wong J."/>
        </authorList>
    </citation>
    <scope>NUCLEOTIDE SEQUENCE</scope>
    <source>
        <strain evidence="1">GSM-AAB239-AS_SAM_17_03QT</strain>
        <tissue evidence="1">Leaf</tissue>
    </source>
</reference>
<dbReference type="Proteomes" id="UP001140949">
    <property type="component" value="Unassembled WGS sequence"/>
</dbReference>
<evidence type="ECO:0000313" key="2">
    <source>
        <dbReference type="Proteomes" id="UP001140949"/>
    </source>
</evidence>
<name>A0AAX6G9F7_IRIPA</name>
<protein>
    <submittedName>
        <fullName evidence="1">Uncharacterized protein</fullName>
    </submittedName>
</protein>
<reference evidence="1" key="1">
    <citation type="journal article" date="2023" name="GigaByte">
        <title>Genome assembly of the bearded iris, Iris pallida Lam.</title>
        <authorList>
            <person name="Bruccoleri R.E."/>
            <person name="Oakeley E.J."/>
            <person name="Faust A.M.E."/>
            <person name="Altorfer M."/>
            <person name="Dessus-Babus S."/>
            <person name="Burckhardt D."/>
            <person name="Oertli M."/>
            <person name="Naumann U."/>
            <person name="Petersen F."/>
            <person name="Wong J."/>
        </authorList>
    </citation>
    <scope>NUCLEOTIDE SEQUENCE</scope>
    <source>
        <strain evidence="1">GSM-AAB239-AS_SAM_17_03QT</strain>
    </source>
</reference>
<dbReference type="AlphaFoldDB" id="A0AAX6G9F7"/>